<evidence type="ECO:0000256" key="1">
    <source>
        <dbReference type="PROSITE-ProRule" id="PRU00175"/>
    </source>
</evidence>
<dbReference type="InterPro" id="IPR036770">
    <property type="entry name" value="Ankyrin_rpt-contain_sf"/>
</dbReference>
<dbReference type="SUPFAM" id="SSF48403">
    <property type="entry name" value="Ankyrin repeat"/>
    <property type="match status" value="1"/>
</dbReference>
<dbReference type="InterPro" id="IPR013083">
    <property type="entry name" value="Znf_RING/FYVE/PHD"/>
</dbReference>
<keyword evidence="1" id="KW-0479">Metal-binding</keyword>
<dbReference type="EMBL" id="BFCE01000002">
    <property type="protein sequence ID" value="GBG35456.1"/>
    <property type="molecule type" value="Genomic_DNA"/>
</dbReference>
<dbReference type="GO" id="GO:0008270">
    <property type="term" value="F:zinc ion binding"/>
    <property type="evidence" value="ECO:0007669"/>
    <property type="project" value="UniProtKB-KW"/>
</dbReference>
<sequence length="919" mass="104757">MISWGIHLYKYRTAPNYVIMHQTMEASPVQESGSRKRKSPMSDISLVMKKQALDIAKSLSEEETKVLESILKKDDDECSLDSVNEHSSDKILSALFSIINYPDGWANMGFVSQDLIMYLSHHLHPELLYSRISDDRKYGIISLLVEANKRFFEKPRATNKNVAQAPESTPETSTSETDGTGTSRTETDGAETSRTETDGADTSRTVTDGAETSSSEMKKWTLFQNRFEKIVRRWEVIEIIARKVSAPSQDTVSNLFSLRILYEAIWHVLERLFKMLIKEGLEYVDCRNGIMGPALDVSFATSMINSSNFDNVDELVKEGLLSFFGVPGEYPRIELLQKRKPASPLNSDDGNLSRSGIAWNEKKRLDGIRKKVLNFSLDLILEALKDEHPRCKKWCTVMDYRTKSFFLLTKQVEPNQMETVTAKWPIPNTMLQRLANIYTPSCPTVITKTRAWLLLHAMQSPEFPYSLTDNGVKSIILMNDERFFNVMVTQVLINLSISSIKEYARFIVADTKSSEKLLISLIRQFPWLLETWMDALGRTLLSLCVIHNYVSLPRLLKYKEIKKRIDVENVDGLTPLMIAAGNPELSHLLPFLIKIGSANLLHVTRNSENILHHFATSNNDLGLSLTYNDLINAVKEKGLSQPFFVEMRRREDKSTPLMVALSRENVGVAKLLIELCGARPNTLYGKSQKVKTINAMVYKKRQLSVKALADLGFFPLVDEKLDRGVLIEDEYRAAATGHCSYSSLVNNVSNCGEKLIFNILDYNEQIGGKRILVSEDKKLTFRSEEDTFEILKPIEFERCPICQEELEDDISDMNVGATICGHTFHSHCWYGHDKPWCPYCKSNPTYFITKASLTVHTEPEKAAFEVQDSREYEALDKVHEEGFFSRVTRYRFRWAGNWVDEIYFPSKSIPTIILDPNSQ</sequence>
<evidence type="ECO:0000259" key="3">
    <source>
        <dbReference type="PROSITE" id="PS50089"/>
    </source>
</evidence>
<feature type="compositionally biased region" description="Basic and acidic residues" evidence="2">
    <location>
        <begin position="185"/>
        <end position="197"/>
    </location>
</feature>
<keyword evidence="1" id="KW-0863">Zinc-finger</keyword>
<evidence type="ECO:0000256" key="2">
    <source>
        <dbReference type="SAM" id="MobiDB-lite"/>
    </source>
</evidence>
<organism evidence="4">
    <name type="scientific">Metapenaeus ensis nimavirus</name>
    <dbReference type="NCBI Taxonomy" id="2133794"/>
    <lineage>
        <taxon>Viruses</taxon>
        <taxon>Viruses incertae sedis</taxon>
        <taxon>Naldaviricetes</taxon>
        <taxon>Nimaviridae</taxon>
    </lineage>
</organism>
<dbReference type="Gene3D" id="1.25.40.20">
    <property type="entry name" value="Ankyrin repeat-containing domain"/>
    <property type="match status" value="1"/>
</dbReference>
<protein>
    <submittedName>
        <fullName evidence="4">Wsv199-like protein</fullName>
    </submittedName>
</protein>
<feature type="domain" description="RING-type" evidence="3">
    <location>
        <begin position="799"/>
        <end position="841"/>
    </location>
</feature>
<reference evidence="4" key="1">
    <citation type="journal article" date="2018" name="J. Virol.">
        <title>Crustacean Genome Exploration Reveals the Evolutionary Origin of White Spot Syndrome Virus.</title>
        <authorList>
            <person name="Kawato S."/>
            <person name="Shitara A."/>
            <person name="Wang Y."/>
            <person name="Nozaki R."/>
            <person name="Kondo H."/>
            <person name="Hirono I."/>
        </authorList>
    </citation>
    <scope>NUCLEOTIDE SEQUENCE</scope>
    <source>
        <strain evidence="4">Mikawa-1</strain>
    </source>
</reference>
<feature type="compositionally biased region" description="Polar residues" evidence="2">
    <location>
        <begin position="200"/>
        <end position="212"/>
    </location>
</feature>
<feature type="compositionally biased region" description="Low complexity" evidence="2">
    <location>
        <begin position="166"/>
        <end position="184"/>
    </location>
</feature>
<dbReference type="PROSITE" id="PS50089">
    <property type="entry name" value="ZF_RING_2"/>
    <property type="match status" value="1"/>
</dbReference>
<proteinExistence type="predicted"/>
<name>A0A401IPB7_9VIRU</name>
<dbReference type="SUPFAM" id="SSF57850">
    <property type="entry name" value="RING/U-box"/>
    <property type="match status" value="1"/>
</dbReference>
<dbReference type="InterPro" id="IPR001841">
    <property type="entry name" value="Znf_RING"/>
</dbReference>
<keyword evidence="1" id="KW-0862">Zinc</keyword>
<evidence type="ECO:0000313" key="4">
    <source>
        <dbReference type="EMBL" id="GBG35456.1"/>
    </source>
</evidence>
<comment type="caution">
    <text evidence="4">The sequence shown here is derived from an EMBL/GenBank/DDBJ whole genome shotgun (WGS) entry which is preliminary data.</text>
</comment>
<feature type="region of interest" description="Disordered" evidence="2">
    <location>
        <begin position="157"/>
        <end position="212"/>
    </location>
</feature>
<dbReference type="Gene3D" id="3.30.40.10">
    <property type="entry name" value="Zinc/RING finger domain, C3HC4 (zinc finger)"/>
    <property type="match status" value="1"/>
</dbReference>
<accession>A0A401IPB7</accession>
<dbReference type="CDD" id="cd16448">
    <property type="entry name" value="RING-H2"/>
    <property type="match status" value="1"/>
</dbReference>